<dbReference type="GeneID" id="117645504"/>
<dbReference type="InParanoid" id="A0A6P8YWL1"/>
<dbReference type="AlphaFoldDB" id="A0A6P8YWL1"/>
<evidence type="ECO:0000256" key="1">
    <source>
        <dbReference type="SAM" id="Phobius"/>
    </source>
</evidence>
<gene>
    <name evidence="3" type="primary">LOC117645504</name>
</gene>
<evidence type="ECO:0000313" key="3">
    <source>
        <dbReference type="RefSeq" id="XP_034241651.1"/>
    </source>
</evidence>
<keyword evidence="1" id="KW-0812">Transmembrane</keyword>
<name>A0A6P8YWL1_THRPL</name>
<evidence type="ECO:0000313" key="2">
    <source>
        <dbReference type="Proteomes" id="UP000515158"/>
    </source>
</evidence>
<organism evidence="3">
    <name type="scientific">Thrips palmi</name>
    <name type="common">Melon thrips</name>
    <dbReference type="NCBI Taxonomy" id="161013"/>
    <lineage>
        <taxon>Eukaryota</taxon>
        <taxon>Metazoa</taxon>
        <taxon>Ecdysozoa</taxon>
        <taxon>Arthropoda</taxon>
        <taxon>Hexapoda</taxon>
        <taxon>Insecta</taxon>
        <taxon>Pterygota</taxon>
        <taxon>Neoptera</taxon>
        <taxon>Paraneoptera</taxon>
        <taxon>Thysanoptera</taxon>
        <taxon>Terebrantia</taxon>
        <taxon>Thripoidea</taxon>
        <taxon>Thripidae</taxon>
        <taxon>Thrips</taxon>
    </lineage>
</organism>
<sequence>MTRILVISTNARLTRISVELSVLRGTIKSPRKLLGPTYGKDLFYPDVLIWIADATMQLLLALFLASLAVRPIAKASLGPPVMPDDHDPASADVGLMVAFLFKFSHQHLAQQVQLGGLVLCMPSGNESAPNVAERTALGTLRLLHREGQLPVVMLCPGNIVSRSHFSQNYVVFGHSGPDLERVLARIRPVHEGARSTVARMLVVLLPSQHGQPNQDASMKGKRVKDAGLAVASVLERRRRRQN</sequence>
<dbReference type="Proteomes" id="UP000515158">
    <property type="component" value="Unplaced"/>
</dbReference>
<protein>
    <submittedName>
        <fullName evidence="3">Uncharacterized protein LOC117645504</fullName>
    </submittedName>
</protein>
<dbReference type="KEGG" id="tpal:117645504"/>
<feature type="transmembrane region" description="Helical" evidence="1">
    <location>
        <begin position="47"/>
        <end position="69"/>
    </location>
</feature>
<keyword evidence="1" id="KW-1133">Transmembrane helix</keyword>
<reference evidence="3" key="1">
    <citation type="submission" date="2025-08" db="UniProtKB">
        <authorList>
            <consortium name="RefSeq"/>
        </authorList>
    </citation>
    <scope>IDENTIFICATION</scope>
    <source>
        <tissue evidence="3">Total insect</tissue>
    </source>
</reference>
<keyword evidence="2" id="KW-1185">Reference proteome</keyword>
<proteinExistence type="predicted"/>
<accession>A0A6P8YWL1</accession>
<dbReference type="RefSeq" id="XP_034241651.1">
    <property type="nucleotide sequence ID" value="XM_034385760.1"/>
</dbReference>
<keyword evidence="1" id="KW-0472">Membrane</keyword>